<dbReference type="PANTHER" id="PTHR43727:SF2">
    <property type="entry name" value="GROUP IV DECARBOXYLASE"/>
    <property type="match status" value="1"/>
</dbReference>
<keyword evidence="5" id="KW-0614">Plasmid</keyword>
<dbReference type="EMBL" id="CP017102">
    <property type="protein sequence ID" value="APO69784.1"/>
    <property type="molecule type" value="Genomic_DNA"/>
</dbReference>
<protein>
    <submittedName>
        <fullName evidence="5">Ornithine/DAP/Arg decarboxylase protein</fullName>
    </submittedName>
</protein>
<dbReference type="Pfam" id="PF02784">
    <property type="entry name" value="Orn_Arg_deC_N"/>
    <property type="match status" value="1"/>
</dbReference>
<dbReference type="InterPro" id="IPR009006">
    <property type="entry name" value="Ala_racemase/Decarboxylase_C"/>
</dbReference>
<organism evidence="5 6">
    <name type="scientific">Rhizobium gallicum</name>
    <dbReference type="NCBI Taxonomy" id="56730"/>
    <lineage>
        <taxon>Bacteria</taxon>
        <taxon>Pseudomonadati</taxon>
        <taxon>Pseudomonadota</taxon>
        <taxon>Alphaproteobacteria</taxon>
        <taxon>Hyphomicrobiales</taxon>
        <taxon>Rhizobiaceae</taxon>
        <taxon>Rhizobium/Agrobacterium group</taxon>
        <taxon>Rhizobium</taxon>
    </lineage>
</organism>
<evidence type="ECO:0000313" key="5">
    <source>
        <dbReference type="EMBL" id="APO69784.1"/>
    </source>
</evidence>
<dbReference type="AlphaFoldDB" id="A0A1L5NPG2"/>
<sequence>MRVGNSEPVAVMLRINPDFNNGGSGLTMSGKPRQFGIDVEQVPKLRATLANLSNVRVVGFHMYMGTRYLDAAPIIENTKQILSLSSELAALLDIHLEAVDVGGGFGVAYFSNEAPLHVDAVVEGVNATVEEFRKEHPHARVMIELGRYLSAGCGVMLTTVRYKKVSRGETFAIVDGGTNLHMAAVGLGSFAKRDFPLVNLYQTAPLAEVETTVTGPLCTPSDTVARRARLGRVEKGDILAVLLSGAYGPSASPTGFLSHGYPDEVLVDGPNFYLVRPRDSVEDIVSKYRLPNGRSLSKEFTLCVRLPTSAAHYGGRLVDGAHILKLFGDAVTGLAARLDGDESLLQNWENVKFEKPVRPGDFIKINARITKQKRLRRFVEVEAMRIVQADDHESSAVNWLPVPERVAHATGVIVIPLSKRDAMEAAQ</sequence>
<evidence type="ECO:0000256" key="1">
    <source>
        <dbReference type="ARBA" id="ARBA00001933"/>
    </source>
</evidence>
<dbReference type="InterPro" id="IPR022643">
    <property type="entry name" value="De-COase2_C"/>
</dbReference>
<dbReference type="PANTHER" id="PTHR43727">
    <property type="entry name" value="DIAMINOPIMELATE DECARBOXYLASE"/>
    <property type="match status" value="1"/>
</dbReference>
<dbReference type="SUPFAM" id="SSF51419">
    <property type="entry name" value="PLP-binding barrel"/>
    <property type="match status" value="1"/>
</dbReference>
<dbReference type="InterPro" id="IPR022657">
    <property type="entry name" value="De-COase2_CS"/>
</dbReference>
<evidence type="ECO:0000313" key="6">
    <source>
        <dbReference type="Proteomes" id="UP000184749"/>
    </source>
</evidence>
<dbReference type="Proteomes" id="UP000184749">
    <property type="component" value="Plasmid pRgalIE4872a"/>
</dbReference>
<dbReference type="GO" id="GO:0008836">
    <property type="term" value="F:diaminopimelate decarboxylase activity"/>
    <property type="evidence" value="ECO:0007669"/>
    <property type="project" value="TreeGrafter"/>
</dbReference>
<geneLocation type="plasmid" evidence="6">
    <name>prgalie4872a</name>
</geneLocation>
<name>A0A1L5NPG2_9HYPH</name>
<dbReference type="PROSITE" id="PS00879">
    <property type="entry name" value="ODR_DC_2_2"/>
    <property type="match status" value="1"/>
</dbReference>
<dbReference type="InterPro" id="IPR022644">
    <property type="entry name" value="De-COase2_N"/>
</dbReference>
<dbReference type="GO" id="GO:0009089">
    <property type="term" value="P:lysine biosynthetic process via diaminopimelate"/>
    <property type="evidence" value="ECO:0007669"/>
    <property type="project" value="TreeGrafter"/>
</dbReference>
<dbReference type="InterPro" id="IPR029066">
    <property type="entry name" value="PLP-binding_barrel"/>
</dbReference>
<dbReference type="Pfam" id="PF00278">
    <property type="entry name" value="Orn_DAP_Arg_deC"/>
    <property type="match status" value="1"/>
</dbReference>
<proteinExistence type="predicted"/>
<feature type="domain" description="Orn/DAP/Arg decarboxylase 2 C-terminal" evidence="3">
    <location>
        <begin position="152"/>
        <end position="243"/>
    </location>
</feature>
<reference evidence="5 6" key="1">
    <citation type="submission" date="2016-09" db="EMBL/GenBank/DDBJ databases">
        <title>The complete genome sequences of Rhizobium gallicum, symbiovars gallicum and phaseoli, symbionts associated to common bean (Phaseolus vulgaris).</title>
        <authorList>
            <person name="Bustos P."/>
            <person name="Santamaria R.I."/>
            <person name="Perez-Carrascal O.M."/>
            <person name="Juarez S."/>
            <person name="Lozano L."/>
            <person name="Martinez-Flores I."/>
            <person name="Martinez-Romero E."/>
            <person name="Cevallos M."/>
            <person name="Romero D."/>
            <person name="Davila G."/>
            <person name="Gonzalez V."/>
        </authorList>
    </citation>
    <scope>NUCLEOTIDE SEQUENCE [LARGE SCALE GENOMIC DNA]</scope>
    <source>
        <strain evidence="5 6">IE4872</strain>
        <plasmid evidence="6">prgalie4872a</plasmid>
    </source>
</reference>
<evidence type="ECO:0000256" key="2">
    <source>
        <dbReference type="ARBA" id="ARBA00022898"/>
    </source>
</evidence>
<dbReference type="InterPro" id="IPR029069">
    <property type="entry name" value="HotDog_dom_sf"/>
</dbReference>
<dbReference type="SUPFAM" id="SSF50621">
    <property type="entry name" value="Alanine racemase C-terminal domain-like"/>
    <property type="match status" value="1"/>
</dbReference>
<keyword evidence="2" id="KW-0663">Pyridoxal phosphate</keyword>
<dbReference type="Gene3D" id="3.10.129.10">
    <property type="entry name" value="Hotdog Thioesterase"/>
    <property type="match status" value="1"/>
</dbReference>
<feature type="domain" description="Orn/DAP/Arg decarboxylase 2 N-terminal" evidence="4">
    <location>
        <begin position="10"/>
        <end position="151"/>
    </location>
</feature>
<comment type="cofactor">
    <cofactor evidence="1">
        <name>pyridoxal 5'-phosphate</name>
        <dbReference type="ChEBI" id="CHEBI:597326"/>
    </cofactor>
</comment>
<dbReference type="Gene3D" id="2.40.37.10">
    <property type="entry name" value="Lyase, Ornithine Decarboxylase, Chain A, domain 1"/>
    <property type="match status" value="1"/>
</dbReference>
<gene>
    <name evidence="5" type="ORF">IE4872_PA00035</name>
</gene>
<dbReference type="Gene3D" id="3.20.20.10">
    <property type="entry name" value="Alanine racemase"/>
    <property type="match status" value="1"/>
</dbReference>
<evidence type="ECO:0000259" key="3">
    <source>
        <dbReference type="Pfam" id="PF00278"/>
    </source>
</evidence>
<dbReference type="SUPFAM" id="SSF54637">
    <property type="entry name" value="Thioesterase/thiol ester dehydrase-isomerase"/>
    <property type="match status" value="1"/>
</dbReference>
<evidence type="ECO:0000259" key="4">
    <source>
        <dbReference type="Pfam" id="PF02784"/>
    </source>
</evidence>
<accession>A0A1L5NPG2</accession>